<organism evidence="2">
    <name type="scientific">Chrysotila carterae</name>
    <name type="common">Marine alga</name>
    <name type="synonym">Syracosphaera carterae</name>
    <dbReference type="NCBI Taxonomy" id="13221"/>
    <lineage>
        <taxon>Eukaryota</taxon>
        <taxon>Haptista</taxon>
        <taxon>Haptophyta</taxon>
        <taxon>Prymnesiophyceae</taxon>
        <taxon>Isochrysidales</taxon>
        <taxon>Isochrysidaceae</taxon>
        <taxon>Chrysotila</taxon>
    </lineage>
</organism>
<feature type="compositionally biased region" description="Acidic residues" evidence="1">
    <location>
        <begin position="249"/>
        <end position="269"/>
    </location>
</feature>
<dbReference type="AlphaFoldDB" id="A0A7S4FA62"/>
<feature type="region of interest" description="Disordered" evidence="1">
    <location>
        <begin position="244"/>
        <end position="273"/>
    </location>
</feature>
<name>A0A7S4FA62_CHRCT</name>
<accession>A0A7S4FA62</accession>
<feature type="region of interest" description="Disordered" evidence="1">
    <location>
        <begin position="1061"/>
        <end position="1099"/>
    </location>
</feature>
<reference evidence="2" key="1">
    <citation type="submission" date="2021-01" db="EMBL/GenBank/DDBJ databases">
        <authorList>
            <person name="Corre E."/>
            <person name="Pelletier E."/>
            <person name="Niang G."/>
            <person name="Scheremetjew M."/>
            <person name="Finn R."/>
            <person name="Kale V."/>
            <person name="Holt S."/>
            <person name="Cochrane G."/>
            <person name="Meng A."/>
            <person name="Brown T."/>
            <person name="Cohen L."/>
        </authorList>
    </citation>
    <scope>NUCLEOTIDE SEQUENCE</scope>
    <source>
        <strain evidence="2">CCMP645</strain>
    </source>
</reference>
<proteinExistence type="predicted"/>
<evidence type="ECO:0000256" key="1">
    <source>
        <dbReference type="SAM" id="MobiDB-lite"/>
    </source>
</evidence>
<gene>
    <name evidence="2" type="ORF">PCAR00345_LOCUS35034</name>
</gene>
<dbReference type="EMBL" id="HBIZ01054676">
    <property type="protein sequence ID" value="CAE0782338.1"/>
    <property type="molecule type" value="Transcribed_RNA"/>
</dbReference>
<protein>
    <recommendedName>
        <fullName evidence="3">DUF927 domain-containing protein</fullName>
    </recommendedName>
</protein>
<feature type="region of interest" description="Disordered" evidence="1">
    <location>
        <begin position="1111"/>
        <end position="1185"/>
    </location>
</feature>
<feature type="compositionally biased region" description="Polar residues" evidence="1">
    <location>
        <begin position="1127"/>
        <end position="1138"/>
    </location>
</feature>
<evidence type="ECO:0008006" key="3">
    <source>
        <dbReference type="Google" id="ProtNLM"/>
    </source>
</evidence>
<evidence type="ECO:0000313" key="2">
    <source>
        <dbReference type="EMBL" id="CAE0782338.1"/>
    </source>
</evidence>
<feature type="compositionally biased region" description="Acidic residues" evidence="1">
    <location>
        <begin position="1170"/>
        <end position="1185"/>
    </location>
</feature>
<sequence>MEARRLILTNATETPKCEIFDTICEELRSVDPSSFDTVGAAKALGKLFDLAYISYGQLQPVLNPPISSRAPPANEKNYVPAEFFESYQYSRPDEHKKRNRSQVIETYVQAPASLGGEHYELTSMRGWPFKMKIVFTVDAQHFKDPDLRLFGVELTCGYVTTKAKYALMDGSQAGSRVQCVRIRVGDFMPSSRKIKPLRFVDGKQSIHNELCVAAKSVVEKLFYQRNWPVLREVAMPGFPPHSRLPLDNADVDDDEHDDDDSEQTAEVDENGFPLDVTERAKKAQLRYNFIVEEDCLCVITTSAGNFRNAEKTETRTKLCNFYVVKILNIYQFTRGSHAPYHKLLCRHHLADKNGTGTVYLAIDDVERSPKLKGFKYMEVEVLVDLSAMRTTADLRGVFKSHHSHLDTGVMTLDHLGAYMLAFQFPLPDSVITQFGRQQDGVFVAGNCAFGNGEFYTHADAGYSIVPKFFSNQTNGIERDDYPRHIIIPYPHVRYAIGVRLWTDIMPRFFHNNLVAARATFCMSIVGLQASKVWAGQTGFGHGMPFTWVFSTEPNTGKTEAALLAQCMLGFFKTGAFTGDSTKPAIIERLSLQRDLSLVIDDVVTHSSGESRAYATLGRTLYDQSSRTVCTRTHRPYSSAIFTSNGTINDNDKAFMSRMILINFDALSEERVPRNETQSQQEVREARDTHLTSEWNAVRELMSALAVDFESILLDGKLDKHAIQDCATFMQIAIGRYRDRNANLWGLLLYYMLLTNYMFQCDAEDQEGVFEWMISSVTRAAFEYTNHASLIDQFVLAVEKVRADKTSGLVNPLGPIDQTLSWDKMRTDLQPGGLTPFDSGTIRYIALRIDATCTVLEKVLNQKYKPSVLQHAFDKLDWCVRGFGKFYDTATQPWPIARNEYVNGANVSAPVAEGELEMSMLKERKCVYFRLDEWNKIVDSVERTCRDIVDYKSIEIFSRCPKIGRYNLFELACGHSEEGDWFGYRALVQCTFAKFCGTRNLLYVGNHVDGGMQVKPEISVLNDAVGFGPISELYKPQVIRSFFDYDWPDQHELPPAYVRVPFKSRNGPDDDEIMDNNDVVLVPESPPPSLPPSEDDEGPAPVSVAQMLREMARNKRAPPPEPEPEEANMTTATPLSSCESRAPLGDITNDDDAPNVANKSRKRRRPKNLIDDEAEDEDGNTEEEEV</sequence>